<dbReference type="SUPFAM" id="SSF46894">
    <property type="entry name" value="C-terminal effector domain of the bipartite response regulators"/>
    <property type="match status" value="1"/>
</dbReference>
<reference evidence="1" key="1">
    <citation type="submission" date="2019-12" db="EMBL/GenBank/DDBJ databases">
        <title>High-Quality draft genome sequences of three cyanobacteria isolated from the limestone walls of the Old Cathedral of Coimbra.</title>
        <authorList>
            <person name="Tiago I."/>
            <person name="Soares F."/>
            <person name="Portugal A."/>
        </authorList>
    </citation>
    <scope>NUCLEOTIDE SEQUENCE [LARGE SCALE GENOMIC DNA]</scope>
    <source>
        <strain evidence="1">C</strain>
    </source>
</reference>
<sequence length="157" mass="17358">MPKTSKTAIEREQRRVAVLQMRTQGKTIREIAEALGISHGTAHNDCLRALAELKEQQRLNAEEYLQLELVRLDTAQAAIAKQVKAGHLGAIDRWLKISAQRCKLLGLEKSPQTQLDFLTALRVLAENGTLPPQIAEIAVQEMNGLKDRVAYAIAPGN</sequence>
<dbReference type="Pfam" id="PF13384">
    <property type="entry name" value="HTH_23"/>
    <property type="match status" value="1"/>
</dbReference>
<gene>
    <name evidence="1" type="ORF">GS597_01260</name>
</gene>
<keyword evidence="2" id="KW-1185">Reference proteome</keyword>
<evidence type="ECO:0000313" key="2">
    <source>
        <dbReference type="Proteomes" id="UP000607397"/>
    </source>
</evidence>
<dbReference type="AlphaFoldDB" id="A0A8K1ZWX6"/>
<dbReference type="Proteomes" id="UP000607397">
    <property type="component" value="Unassembled WGS sequence"/>
</dbReference>
<proteinExistence type="predicted"/>
<accession>A0A8K1ZWX6</accession>
<comment type="caution">
    <text evidence="1">The sequence shown here is derived from an EMBL/GenBank/DDBJ whole genome shotgun (WGS) entry which is preliminary data.</text>
</comment>
<dbReference type="RefSeq" id="WP_161823647.1">
    <property type="nucleotide sequence ID" value="NZ_WVIC01000002.1"/>
</dbReference>
<dbReference type="Gene3D" id="1.10.10.10">
    <property type="entry name" value="Winged helix-like DNA-binding domain superfamily/Winged helix DNA-binding domain"/>
    <property type="match status" value="1"/>
</dbReference>
<dbReference type="GO" id="GO:0003677">
    <property type="term" value="F:DNA binding"/>
    <property type="evidence" value="ECO:0007669"/>
    <property type="project" value="InterPro"/>
</dbReference>
<protein>
    <submittedName>
        <fullName evidence="1">Uncharacterized protein</fullName>
    </submittedName>
</protein>
<organism evidence="1 2">
    <name type="scientific">Petrachloros mirabilis ULC683</name>
    <dbReference type="NCBI Taxonomy" id="2781853"/>
    <lineage>
        <taxon>Bacteria</taxon>
        <taxon>Bacillati</taxon>
        <taxon>Cyanobacteriota</taxon>
        <taxon>Cyanophyceae</taxon>
        <taxon>Synechococcales</taxon>
        <taxon>Petrachlorosaceae</taxon>
        <taxon>Petrachloros</taxon>
        <taxon>Petrachloros mirabilis</taxon>
    </lineage>
</organism>
<name>A0A8K1ZWX6_9CYAN</name>
<dbReference type="EMBL" id="WVIC01000002">
    <property type="protein sequence ID" value="NCJ05167.1"/>
    <property type="molecule type" value="Genomic_DNA"/>
</dbReference>
<dbReference type="InterPro" id="IPR016032">
    <property type="entry name" value="Sig_transdc_resp-reg_C-effctor"/>
</dbReference>
<dbReference type="GO" id="GO:0006355">
    <property type="term" value="P:regulation of DNA-templated transcription"/>
    <property type="evidence" value="ECO:0007669"/>
    <property type="project" value="InterPro"/>
</dbReference>
<dbReference type="InterPro" id="IPR036388">
    <property type="entry name" value="WH-like_DNA-bd_sf"/>
</dbReference>
<evidence type="ECO:0000313" key="1">
    <source>
        <dbReference type="EMBL" id="NCJ05167.1"/>
    </source>
</evidence>